<gene>
    <name evidence="1" type="ORF">R0135_13025</name>
</gene>
<organism evidence="1 2">
    <name type="scientific">Congregibacter variabilis</name>
    <dbReference type="NCBI Taxonomy" id="3081200"/>
    <lineage>
        <taxon>Bacteria</taxon>
        <taxon>Pseudomonadati</taxon>
        <taxon>Pseudomonadota</taxon>
        <taxon>Gammaproteobacteria</taxon>
        <taxon>Cellvibrionales</taxon>
        <taxon>Halieaceae</taxon>
        <taxon>Congregibacter</taxon>
    </lineage>
</organism>
<reference evidence="1 2" key="1">
    <citation type="submission" date="2023-10" db="EMBL/GenBank/DDBJ databases">
        <title>Two novel species belonging to the OM43/NOR5 clade.</title>
        <authorList>
            <person name="Park M."/>
        </authorList>
    </citation>
    <scope>NUCLEOTIDE SEQUENCE [LARGE SCALE GENOMIC DNA]</scope>
    <source>
        <strain evidence="1 2">IMCC43200</strain>
    </source>
</reference>
<accession>A0ABZ0I3L7</accession>
<dbReference type="EMBL" id="CP136864">
    <property type="protein sequence ID" value="WOJ92701.1"/>
    <property type="molecule type" value="Genomic_DNA"/>
</dbReference>
<sequence>MDIMEMGASLLSQKLGMDIDPNVVASALGGLLSNSSGDIDFAGIASKMASSGDLGAIVGSWLGDGANQSISAESITSIFGSDKIAEFAGKLGTDAGTATSGLADVLPQMMDKSSSGGSLLEMAGGASGLLGAAKSLFG</sequence>
<evidence type="ECO:0000313" key="1">
    <source>
        <dbReference type="EMBL" id="WOJ92701.1"/>
    </source>
</evidence>
<dbReference type="InterPro" id="IPR027405">
    <property type="entry name" value="YidB-like"/>
</dbReference>
<proteinExistence type="predicted"/>
<dbReference type="SUPFAM" id="SSF140804">
    <property type="entry name" value="YidB-like"/>
    <property type="match status" value="1"/>
</dbReference>
<dbReference type="Proteomes" id="UP001626537">
    <property type="component" value="Chromosome"/>
</dbReference>
<dbReference type="Gene3D" id="1.10.10.690">
    <property type="entry name" value="YidB-like"/>
    <property type="match status" value="1"/>
</dbReference>
<dbReference type="Pfam" id="PF20159">
    <property type="entry name" value="YidB"/>
    <property type="match status" value="1"/>
</dbReference>
<keyword evidence="2" id="KW-1185">Reference proteome</keyword>
<protein>
    <submittedName>
        <fullName evidence="1">YidB family protein</fullName>
    </submittedName>
</protein>
<dbReference type="InterPro" id="IPR045372">
    <property type="entry name" value="YidB"/>
</dbReference>
<evidence type="ECO:0000313" key="2">
    <source>
        <dbReference type="Proteomes" id="UP001626537"/>
    </source>
</evidence>
<dbReference type="RefSeq" id="WP_407347300.1">
    <property type="nucleotide sequence ID" value="NZ_CP136864.1"/>
</dbReference>
<name>A0ABZ0I3L7_9GAMM</name>